<dbReference type="AlphaFoldDB" id="A0A7K1L3F1"/>
<comment type="subcellular location">
    <subcellularLocation>
        <location evidence="7">Cytoplasm</location>
    </subcellularLocation>
</comment>
<dbReference type="Gene3D" id="3.40.605.10">
    <property type="entry name" value="Aldehyde Dehydrogenase, Chain A, domain 1"/>
    <property type="match status" value="1"/>
</dbReference>
<dbReference type="EMBL" id="WOFH01000006">
    <property type="protein sequence ID" value="MUN38951.1"/>
    <property type="molecule type" value="Genomic_DNA"/>
</dbReference>
<evidence type="ECO:0000256" key="1">
    <source>
        <dbReference type="ARBA" id="ARBA00004985"/>
    </source>
</evidence>
<dbReference type="GO" id="GO:0005737">
    <property type="term" value="C:cytoplasm"/>
    <property type="evidence" value="ECO:0007669"/>
    <property type="project" value="UniProtKB-SubCell"/>
</dbReference>
<reference evidence="9 10" key="1">
    <citation type="submission" date="2019-11" db="EMBL/GenBank/DDBJ databases">
        <authorList>
            <person name="Cao P."/>
        </authorList>
    </citation>
    <scope>NUCLEOTIDE SEQUENCE [LARGE SCALE GENOMIC DNA]</scope>
    <source>
        <strain evidence="9 10">NEAU-AAG5</strain>
    </source>
</reference>
<comment type="catalytic activity">
    <reaction evidence="6 7">
        <text>L-glutamate 5-semialdehyde + phosphate + NADP(+) = L-glutamyl 5-phosphate + NADPH + H(+)</text>
        <dbReference type="Rhea" id="RHEA:19541"/>
        <dbReference type="ChEBI" id="CHEBI:15378"/>
        <dbReference type="ChEBI" id="CHEBI:43474"/>
        <dbReference type="ChEBI" id="CHEBI:57783"/>
        <dbReference type="ChEBI" id="CHEBI:58066"/>
        <dbReference type="ChEBI" id="CHEBI:58274"/>
        <dbReference type="ChEBI" id="CHEBI:58349"/>
        <dbReference type="EC" id="1.2.1.41"/>
    </reaction>
</comment>
<dbReference type="PANTHER" id="PTHR11063:SF8">
    <property type="entry name" value="DELTA-1-PYRROLINE-5-CARBOXYLATE SYNTHASE"/>
    <property type="match status" value="1"/>
</dbReference>
<dbReference type="InterPro" id="IPR016163">
    <property type="entry name" value="Ald_DH_C"/>
</dbReference>
<evidence type="ECO:0000256" key="2">
    <source>
        <dbReference type="ARBA" id="ARBA00022605"/>
    </source>
</evidence>
<dbReference type="Pfam" id="PF00171">
    <property type="entry name" value="Aldedh"/>
    <property type="match status" value="1"/>
</dbReference>
<dbReference type="NCBIfam" id="NF001221">
    <property type="entry name" value="PRK00197.1"/>
    <property type="match status" value="1"/>
</dbReference>
<keyword evidence="5 7" id="KW-0560">Oxidoreductase</keyword>
<dbReference type="FunFam" id="3.40.309.10:FF:000006">
    <property type="entry name" value="Gamma-glutamyl phosphate reductase"/>
    <property type="match status" value="1"/>
</dbReference>
<dbReference type="CDD" id="cd07079">
    <property type="entry name" value="ALDH_F18-19_ProA-GPR"/>
    <property type="match status" value="1"/>
</dbReference>
<dbReference type="PROSITE" id="PS01223">
    <property type="entry name" value="PROA"/>
    <property type="match status" value="1"/>
</dbReference>
<gene>
    <name evidence="7" type="primary">proA</name>
    <name evidence="9" type="ORF">GNZ18_20415</name>
</gene>
<dbReference type="InterPro" id="IPR016161">
    <property type="entry name" value="Ald_DH/histidinol_DH"/>
</dbReference>
<keyword evidence="3 7" id="KW-0641">Proline biosynthesis</keyword>
<dbReference type="EC" id="1.2.1.41" evidence="7"/>
<dbReference type="PANTHER" id="PTHR11063">
    <property type="entry name" value="GLUTAMATE SEMIALDEHYDE DEHYDROGENASE"/>
    <property type="match status" value="1"/>
</dbReference>
<dbReference type="RefSeq" id="WP_156218038.1">
    <property type="nucleotide sequence ID" value="NZ_WOFH01000006.1"/>
</dbReference>
<dbReference type="GO" id="GO:0055129">
    <property type="term" value="P:L-proline biosynthetic process"/>
    <property type="evidence" value="ECO:0007669"/>
    <property type="project" value="UniProtKB-UniRule"/>
</dbReference>
<keyword evidence="2 7" id="KW-0028">Amino-acid biosynthesis</keyword>
<keyword evidence="10" id="KW-1185">Reference proteome</keyword>
<dbReference type="SUPFAM" id="SSF53720">
    <property type="entry name" value="ALDH-like"/>
    <property type="match status" value="1"/>
</dbReference>
<evidence type="ECO:0000256" key="4">
    <source>
        <dbReference type="ARBA" id="ARBA00022857"/>
    </source>
</evidence>
<dbReference type="UniPathway" id="UPA00098">
    <property type="reaction ID" value="UER00360"/>
</dbReference>
<evidence type="ECO:0000259" key="8">
    <source>
        <dbReference type="Pfam" id="PF00171"/>
    </source>
</evidence>
<comment type="similarity">
    <text evidence="7">Belongs to the gamma-glutamyl phosphate reductase family.</text>
</comment>
<dbReference type="GO" id="GO:0050661">
    <property type="term" value="F:NADP binding"/>
    <property type="evidence" value="ECO:0007669"/>
    <property type="project" value="InterPro"/>
</dbReference>
<dbReference type="InterPro" id="IPR016162">
    <property type="entry name" value="Ald_DH_N"/>
</dbReference>
<keyword evidence="7" id="KW-0963">Cytoplasm</keyword>
<organism evidence="9 10">
    <name type="scientific">Actinomadura litoris</name>
    <dbReference type="NCBI Taxonomy" id="2678616"/>
    <lineage>
        <taxon>Bacteria</taxon>
        <taxon>Bacillati</taxon>
        <taxon>Actinomycetota</taxon>
        <taxon>Actinomycetes</taxon>
        <taxon>Streptosporangiales</taxon>
        <taxon>Thermomonosporaceae</taxon>
        <taxon>Actinomadura</taxon>
    </lineage>
</organism>
<dbReference type="NCBIfam" id="TIGR00407">
    <property type="entry name" value="proA"/>
    <property type="match status" value="1"/>
</dbReference>
<evidence type="ECO:0000256" key="7">
    <source>
        <dbReference type="HAMAP-Rule" id="MF_00412"/>
    </source>
</evidence>
<sequence>MSEREEFLRVARRAGDAASGLAPLPRAAKDAALHAVADALVESAPEIVKANEADVARAREAGTSEYMIDRLGLTVERIAAIAEAARKVAALPDPVGESVRGGVLPNGLELRQVRVPLGVVGIIYEGRPNVTVDAAALCLKSGNAALLRGSSSAHESNTALVGVMQAALAGTDVPADAVQLVPGTSRESVKHLMRARGLVDVLIPRGGASLINSVVEESTVPVIETGVGNCAVYVDASADVAMAVDILLNAKTQRPSVCNAAETFLVHADIADAFVPRALEALREAGVTVHGDERIRSYGGDVVEATEDDWYAEYLSLDISGRVVDSLDDAVAHIRTYGSGHTEAIVTTSQPAAKRFVARVDSAAVMVNASTRFTDGEEFGFGAEIGISTQKLHARGPMGLPELTSTKYVVTGEGHLRG</sequence>
<evidence type="ECO:0000313" key="9">
    <source>
        <dbReference type="EMBL" id="MUN38951.1"/>
    </source>
</evidence>
<evidence type="ECO:0000256" key="6">
    <source>
        <dbReference type="ARBA" id="ARBA00049024"/>
    </source>
</evidence>
<dbReference type="InterPro" id="IPR000965">
    <property type="entry name" value="GPR_dom"/>
</dbReference>
<name>A0A7K1L3F1_9ACTN</name>
<protein>
    <recommendedName>
        <fullName evidence="7">Gamma-glutamyl phosphate reductase</fullName>
        <shortName evidence="7">GPR</shortName>
        <ecNumber evidence="7">1.2.1.41</ecNumber>
    </recommendedName>
    <alternativeName>
        <fullName evidence="7">Glutamate-5-semialdehyde dehydrogenase</fullName>
    </alternativeName>
    <alternativeName>
        <fullName evidence="7">Glutamyl-gamma-semialdehyde dehydrogenase</fullName>
        <shortName evidence="7">GSA dehydrogenase</shortName>
    </alternativeName>
</protein>
<keyword evidence="4 7" id="KW-0521">NADP</keyword>
<dbReference type="GO" id="GO:0004350">
    <property type="term" value="F:glutamate-5-semialdehyde dehydrogenase activity"/>
    <property type="evidence" value="ECO:0007669"/>
    <property type="project" value="UniProtKB-UniRule"/>
</dbReference>
<evidence type="ECO:0000256" key="3">
    <source>
        <dbReference type="ARBA" id="ARBA00022650"/>
    </source>
</evidence>
<proteinExistence type="inferred from homology"/>
<dbReference type="InterPro" id="IPR012134">
    <property type="entry name" value="Glu-5-SA_DH"/>
</dbReference>
<evidence type="ECO:0000313" key="10">
    <source>
        <dbReference type="Proteomes" id="UP000432015"/>
    </source>
</evidence>
<dbReference type="InterPro" id="IPR015590">
    <property type="entry name" value="Aldehyde_DH_dom"/>
</dbReference>
<comment type="pathway">
    <text evidence="1 7">Amino-acid biosynthesis; L-proline biosynthesis; L-glutamate 5-semialdehyde from L-glutamate: step 2/2.</text>
</comment>
<dbReference type="InterPro" id="IPR020593">
    <property type="entry name" value="G-glutamylP_reductase_CS"/>
</dbReference>
<comment type="function">
    <text evidence="7">Catalyzes the NADPH-dependent reduction of L-glutamate 5-phosphate into L-glutamate 5-semialdehyde and phosphate. The product spontaneously undergoes cyclization to form 1-pyrroline-5-carboxylate.</text>
</comment>
<dbReference type="Proteomes" id="UP000432015">
    <property type="component" value="Unassembled WGS sequence"/>
</dbReference>
<dbReference type="HAMAP" id="MF_00412">
    <property type="entry name" value="ProA"/>
    <property type="match status" value="1"/>
</dbReference>
<evidence type="ECO:0000256" key="5">
    <source>
        <dbReference type="ARBA" id="ARBA00023002"/>
    </source>
</evidence>
<feature type="domain" description="Aldehyde dehydrogenase" evidence="8">
    <location>
        <begin position="3"/>
        <end position="287"/>
    </location>
</feature>
<accession>A0A7K1L3F1</accession>
<dbReference type="PIRSF" id="PIRSF000151">
    <property type="entry name" value="GPR"/>
    <property type="match status" value="1"/>
</dbReference>
<dbReference type="Gene3D" id="3.40.309.10">
    <property type="entry name" value="Aldehyde Dehydrogenase, Chain A, domain 2"/>
    <property type="match status" value="1"/>
</dbReference>
<comment type="caution">
    <text evidence="9">The sequence shown here is derived from an EMBL/GenBank/DDBJ whole genome shotgun (WGS) entry which is preliminary data.</text>
</comment>